<evidence type="ECO:0008006" key="3">
    <source>
        <dbReference type="Google" id="ProtNLM"/>
    </source>
</evidence>
<proteinExistence type="predicted"/>
<evidence type="ECO:0000313" key="2">
    <source>
        <dbReference type="Proteomes" id="UP000226525"/>
    </source>
</evidence>
<dbReference type="EMBL" id="NZEX01000099">
    <property type="protein sequence ID" value="MAH63566.1"/>
    <property type="molecule type" value="Genomic_DNA"/>
</dbReference>
<evidence type="ECO:0000313" key="1">
    <source>
        <dbReference type="EMBL" id="MAH63566.1"/>
    </source>
</evidence>
<accession>A0A2D6YK36</accession>
<dbReference type="Gene3D" id="2.20.25.10">
    <property type="match status" value="1"/>
</dbReference>
<reference evidence="2" key="1">
    <citation type="submission" date="2017-09" db="EMBL/GenBank/DDBJ databases">
        <title>The Reconstruction of 2,631 Draft Metagenome-Assembled Genomes from the Global Oceans.</title>
        <authorList>
            <person name="Tully B.J."/>
            <person name="Graham E.D."/>
            <person name="Heidelberg J.F."/>
        </authorList>
    </citation>
    <scope>NUCLEOTIDE SEQUENCE [LARGE SCALE GENOMIC DNA]</scope>
</reference>
<dbReference type="Proteomes" id="UP000226525">
    <property type="component" value="Unassembled WGS sequence"/>
</dbReference>
<name>A0A2D6YK36_9DELT</name>
<dbReference type="AlphaFoldDB" id="A0A2D6YK36"/>
<protein>
    <recommendedName>
        <fullName evidence="3">Trm112 family protein</fullName>
    </recommendedName>
</protein>
<comment type="caution">
    <text evidence="1">The sequence shown here is derived from an EMBL/GenBank/DDBJ whole genome shotgun (WGS) entry which is preliminary data.</text>
</comment>
<dbReference type="SUPFAM" id="SSF158997">
    <property type="entry name" value="Trm112p-like"/>
    <property type="match status" value="1"/>
</dbReference>
<sequence>MLDPEFVKILVCPDNRTPVREASVEEISDLNQKIEAGSLQNIGGRKVNDKIDAGLIRKAGDRLYPVRKNIPVMLIEEAIQL</sequence>
<organism evidence="1 2">
    <name type="scientific">SAR324 cluster bacterium</name>
    <dbReference type="NCBI Taxonomy" id="2024889"/>
    <lineage>
        <taxon>Bacteria</taxon>
        <taxon>Deltaproteobacteria</taxon>
        <taxon>SAR324 cluster</taxon>
    </lineage>
</organism>
<gene>
    <name evidence="1" type="ORF">CMN54_09015</name>
</gene>